<feature type="compositionally biased region" description="Low complexity" evidence="2">
    <location>
        <begin position="433"/>
        <end position="447"/>
    </location>
</feature>
<dbReference type="RefSeq" id="WP_346070936.1">
    <property type="nucleotide sequence ID" value="NZ_BAAANQ010000006.1"/>
</dbReference>
<feature type="region of interest" description="Disordered" evidence="2">
    <location>
        <begin position="433"/>
        <end position="491"/>
    </location>
</feature>
<comment type="caution">
    <text evidence="3">The sequence shown here is derived from an EMBL/GenBank/DDBJ whole genome shotgun (WGS) entry which is preliminary data.</text>
</comment>
<dbReference type="Proteomes" id="UP001403094">
    <property type="component" value="Unassembled WGS sequence"/>
</dbReference>
<dbReference type="Gene3D" id="1.10.630.10">
    <property type="entry name" value="Cytochrome P450"/>
    <property type="match status" value="1"/>
</dbReference>
<evidence type="ECO:0000313" key="3">
    <source>
        <dbReference type="EMBL" id="GAA2056314.1"/>
    </source>
</evidence>
<accession>A0ABN2V9C9</accession>
<name>A0ABN2V9C9_9ACTN</name>
<protein>
    <submittedName>
        <fullName evidence="3">Cytochrome P450</fullName>
    </submittedName>
</protein>
<keyword evidence="4" id="KW-1185">Reference proteome</keyword>
<reference evidence="3 4" key="1">
    <citation type="journal article" date="2019" name="Int. J. Syst. Evol. Microbiol.">
        <title>The Global Catalogue of Microorganisms (GCM) 10K type strain sequencing project: providing services to taxonomists for standard genome sequencing and annotation.</title>
        <authorList>
            <consortium name="The Broad Institute Genomics Platform"/>
            <consortium name="The Broad Institute Genome Sequencing Center for Infectious Disease"/>
            <person name="Wu L."/>
            <person name="Ma J."/>
        </authorList>
    </citation>
    <scope>NUCLEOTIDE SEQUENCE [LARGE SCALE GENOMIC DNA]</scope>
    <source>
        <strain evidence="3 4">JCM 14549</strain>
    </source>
</reference>
<evidence type="ECO:0000256" key="1">
    <source>
        <dbReference type="ARBA" id="ARBA00010617"/>
    </source>
</evidence>
<dbReference type="EMBL" id="BAAANQ010000006">
    <property type="protein sequence ID" value="GAA2056314.1"/>
    <property type="molecule type" value="Genomic_DNA"/>
</dbReference>
<dbReference type="InterPro" id="IPR036396">
    <property type="entry name" value="Cyt_P450_sf"/>
</dbReference>
<gene>
    <name evidence="3" type="ORF">GCM10009757_34040</name>
</gene>
<proteinExistence type="inferred from homology"/>
<organism evidence="3 4">
    <name type="scientific">Streptomyces cheonanensis</name>
    <dbReference type="NCBI Taxonomy" id="312720"/>
    <lineage>
        <taxon>Bacteria</taxon>
        <taxon>Bacillati</taxon>
        <taxon>Actinomycetota</taxon>
        <taxon>Actinomycetes</taxon>
        <taxon>Kitasatosporales</taxon>
        <taxon>Streptomycetaceae</taxon>
        <taxon>Streptomyces</taxon>
    </lineage>
</organism>
<dbReference type="PANTHER" id="PTHR46696:SF1">
    <property type="entry name" value="CYTOCHROME P450 YJIB-RELATED"/>
    <property type="match status" value="1"/>
</dbReference>
<dbReference type="PANTHER" id="PTHR46696">
    <property type="entry name" value="P450, PUTATIVE (EUROFUNG)-RELATED"/>
    <property type="match status" value="1"/>
</dbReference>
<dbReference type="InterPro" id="IPR002397">
    <property type="entry name" value="Cyt_P450_B"/>
</dbReference>
<feature type="compositionally biased region" description="Pro residues" evidence="2">
    <location>
        <begin position="450"/>
        <end position="459"/>
    </location>
</feature>
<dbReference type="SUPFAM" id="SSF48264">
    <property type="entry name" value="Cytochrome P450"/>
    <property type="match status" value="1"/>
</dbReference>
<evidence type="ECO:0000313" key="4">
    <source>
        <dbReference type="Proteomes" id="UP001403094"/>
    </source>
</evidence>
<sequence length="504" mass="54474">MATSVSLTPVGTPWPERSAWPDHLYPLHGPDFARDPFAYYDHLRRHVGPVVPVALEESHSLRGYLVIDHSLQLDILRNQRQIWSRDARWYRDLAEGALPAGHPLIDLSAHRRGRLSAGEPEHAQLSGPGNKALARMDMLRVGDLIQDLADQLIDSFVPEGPPAETVEVDLLRQFALPLPLLVLMRLTGMDERDALTSGSALHAMLSGAAGPPHATGELAALMGNLVAHKSKEPGADLVSWMLHFNEDGALTPAELSEDVWLQIAVGHGASTAWICNTVLELLTNERLSEDLAAARCSMDQAMNHVMWSNAPIQNIIGRWATEPTWLGGHRIDVGDMAIVGLGASGADPVRRAVGLETSRTNNAHLGWGAGAHGCPAPARELGALIVRTGLERLWERLPDLELAVPGERLDWVLPHVARTPTALPVRFPRPVAEASQAEAGADAGEGAPVPGSPATPVVPQPERRHSPFPSAPPRTRSTAGKDEPAGPRGLLPGWRALVAWWPKR</sequence>
<dbReference type="PRINTS" id="PR00359">
    <property type="entry name" value="BP450"/>
</dbReference>
<evidence type="ECO:0000256" key="2">
    <source>
        <dbReference type="SAM" id="MobiDB-lite"/>
    </source>
</evidence>
<comment type="similarity">
    <text evidence="1">Belongs to the cytochrome P450 family.</text>
</comment>